<dbReference type="GO" id="GO:0055085">
    <property type="term" value="P:transmembrane transport"/>
    <property type="evidence" value="ECO:0007669"/>
    <property type="project" value="UniProtKB-ARBA"/>
</dbReference>
<keyword evidence="2" id="KW-0813">Transport</keyword>
<evidence type="ECO:0000256" key="2">
    <source>
        <dbReference type="ARBA" id="ARBA00022448"/>
    </source>
</evidence>
<feature type="region of interest" description="Disordered" evidence="5">
    <location>
        <begin position="276"/>
        <end position="305"/>
    </location>
</feature>
<dbReference type="NCBIfam" id="NF007739">
    <property type="entry name" value="PRK10419.1"/>
    <property type="match status" value="2"/>
</dbReference>
<dbReference type="Gene3D" id="3.40.50.300">
    <property type="entry name" value="P-loop containing nucleotide triphosphate hydrolases"/>
    <property type="match status" value="2"/>
</dbReference>
<dbReference type="SUPFAM" id="SSF52540">
    <property type="entry name" value="P-loop containing nucleoside triphosphate hydrolases"/>
    <property type="match status" value="2"/>
</dbReference>
<protein>
    <submittedName>
        <fullName evidence="7">Peptide/nickel transport system ATP-binding protein</fullName>
    </submittedName>
</protein>
<dbReference type="FunFam" id="3.40.50.300:FF:000016">
    <property type="entry name" value="Oligopeptide ABC transporter ATP-binding component"/>
    <property type="match status" value="1"/>
</dbReference>
<sequence length="573" mass="61232">MAAGGRSPALRVRELSVSFARSHGGQRGAVVPVQAVRDLTFDVAPGEVLGLIGESGSGKSTVGLAALGLHDMARTTVTGSIQVGGTEIVGAPEKRLCAVRGARAAMVFQDALAALSPFHSVGAQLAEAYRLHHPGTPRAEARRRATDMLERVAIPAARARDYPHQFSGGMRQRVMIAMALINSPQLLIADEPTTALDARVQRQVLRLLDELRQEHGTAVLLVTHDVGVVAEMADRMLVLRGGREVEQGSAQGLLGAAAKPYTRALIGAAPTLHTVPGTRLPTVDDPDPVPRSGHEAPPARAGARPAAAAATVSPIAEVRGLWVEFAARGSRLPGLRRAPVQAVRDVSLAIAPGETLGLVGESGSGKSTTARVLAGLQRPTSGSVHFDGRDISAAARHTRLRRELSREVQLVFQDPYASLNPRRTVEQIVTTPLLAHTNQRAAERRERAAWLLERVGLKTEHLARYPHEFSGGQRQRIGIARALAPAPRLLIADEPVSALDVSVQAQVLNLLMDLRDEFGLSLLFVSHDLAVVRHFCDRIAVLHGGEVVETGTRDAVFDHPSHDYTRELLAATL</sequence>
<evidence type="ECO:0000313" key="8">
    <source>
        <dbReference type="Proteomes" id="UP000588098"/>
    </source>
</evidence>
<keyword evidence="8" id="KW-1185">Reference proteome</keyword>
<dbReference type="NCBIfam" id="NF008453">
    <property type="entry name" value="PRK11308.1"/>
    <property type="match status" value="2"/>
</dbReference>
<dbReference type="PROSITE" id="PS50893">
    <property type="entry name" value="ABC_TRANSPORTER_2"/>
    <property type="match status" value="2"/>
</dbReference>
<dbReference type="Pfam" id="PF00005">
    <property type="entry name" value="ABC_tran"/>
    <property type="match status" value="2"/>
</dbReference>
<reference evidence="7 8" key="1">
    <citation type="submission" date="2020-08" db="EMBL/GenBank/DDBJ databases">
        <title>Genomic Encyclopedia of Type Strains, Phase III (KMG-III): the genomes of soil and plant-associated and newly described type strains.</title>
        <authorList>
            <person name="Whitman W."/>
        </authorList>
    </citation>
    <scope>NUCLEOTIDE SEQUENCE [LARGE SCALE GENOMIC DNA]</scope>
    <source>
        <strain evidence="7 8">CECT 8305</strain>
    </source>
</reference>
<dbReference type="CDD" id="cd03257">
    <property type="entry name" value="ABC_NikE_OppD_transporters"/>
    <property type="match status" value="2"/>
</dbReference>
<dbReference type="PANTHER" id="PTHR43776:SF7">
    <property type="entry name" value="D,D-DIPEPTIDE TRANSPORT ATP-BINDING PROTEIN DDPF-RELATED"/>
    <property type="match status" value="1"/>
</dbReference>
<dbReference type="Pfam" id="PF08352">
    <property type="entry name" value="oligo_HPY"/>
    <property type="match status" value="2"/>
</dbReference>
<dbReference type="InterPro" id="IPR017871">
    <property type="entry name" value="ABC_transporter-like_CS"/>
</dbReference>
<dbReference type="PROSITE" id="PS00211">
    <property type="entry name" value="ABC_TRANSPORTER_1"/>
    <property type="match status" value="2"/>
</dbReference>
<feature type="compositionally biased region" description="Low complexity" evidence="5">
    <location>
        <begin position="296"/>
        <end position="305"/>
    </location>
</feature>
<dbReference type="Proteomes" id="UP000588098">
    <property type="component" value="Unassembled WGS sequence"/>
</dbReference>
<dbReference type="InterPro" id="IPR003593">
    <property type="entry name" value="AAA+_ATPase"/>
</dbReference>
<evidence type="ECO:0000256" key="1">
    <source>
        <dbReference type="ARBA" id="ARBA00005417"/>
    </source>
</evidence>
<evidence type="ECO:0000313" key="7">
    <source>
        <dbReference type="EMBL" id="MBB5937422.1"/>
    </source>
</evidence>
<dbReference type="RefSeq" id="WP_221476719.1">
    <property type="nucleotide sequence ID" value="NZ_JACHJL010000011.1"/>
</dbReference>
<keyword evidence="4 7" id="KW-0067">ATP-binding</keyword>
<dbReference type="InterPro" id="IPR050319">
    <property type="entry name" value="ABC_transp_ATP-bind"/>
</dbReference>
<name>A0A7W9QDV8_9ACTN</name>
<feature type="domain" description="ABC transporter" evidence="6">
    <location>
        <begin position="12"/>
        <end position="266"/>
    </location>
</feature>
<proteinExistence type="inferred from homology"/>
<dbReference type="InterPro" id="IPR003439">
    <property type="entry name" value="ABC_transporter-like_ATP-bd"/>
</dbReference>
<accession>A0A7W9QDV8</accession>
<dbReference type="GO" id="GO:0005524">
    <property type="term" value="F:ATP binding"/>
    <property type="evidence" value="ECO:0007669"/>
    <property type="project" value="UniProtKB-KW"/>
</dbReference>
<evidence type="ECO:0000256" key="5">
    <source>
        <dbReference type="SAM" id="MobiDB-lite"/>
    </source>
</evidence>
<dbReference type="GO" id="GO:0015833">
    <property type="term" value="P:peptide transport"/>
    <property type="evidence" value="ECO:0007669"/>
    <property type="project" value="InterPro"/>
</dbReference>
<evidence type="ECO:0000256" key="4">
    <source>
        <dbReference type="ARBA" id="ARBA00022840"/>
    </source>
</evidence>
<dbReference type="GO" id="GO:0016887">
    <property type="term" value="F:ATP hydrolysis activity"/>
    <property type="evidence" value="ECO:0007669"/>
    <property type="project" value="InterPro"/>
</dbReference>
<dbReference type="PANTHER" id="PTHR43776">
    <property type="entry name" value="TRANSPORT ATP-BINDING PROTEIN"/>
    <property type="match status" value="1"/>
</dbReference>
<evidence type="ECO:0000259" key="6">
    <source>
        <dbReference type="PROSITE" id="PS50893"/>
    </source>
</evidence>
<comment type="similarity">
    <text evidence="1">Belongs to the ABC transporter superfamily.</text>
</comment>
<dbReference type="EMBL" id="JACHJL010000011">
    <property type="protein sequence ID" value="MBB5937422.1"/>
    <property type="molecule type" value="Genomic_DNA"/>
</dbReference>
<gene>
    <name evidence="7" type="ORF">FHS42_004501</name>
</gene>
<organism evidence="7 8">
    <name type="scientific">Streptomyces zagrosensis</name>
    <dbReference type="NCBI Taxonomy" id="1042984"/>
    <lineage>
        <taxon>Bacteria</taxon>
        <taxon>Bacillati</taxon>
        <taxon>Actinomycetota</taxon>
        <taxon>Actinomycetes</taxon>
        <taxon>Kitasatosporales</taxon>
        <taxon>Streptomycetaceae</taxon>
        <taxon>Streptomyces</taxon>
    </lineage>
</organism>
<dbReference type="InterPro" id="IPR027417">
    <property type="entry name" value="P-loop_NTPase"/>
</dbReference>
<dbReference type="AlphaFoldDB" id="A0A7W9QDV8"/>
<comment type="caution">
    <text evidence="7">The sequence shown here is derived from an EMBL/GenBank/DDBJ whole genome shotgun (WGS) entry which is preliminary data.</text>
</comment>
<feature type="domain" description="ABC transporter" evidence="6">
    <location>
        <begin position="318"/>
        <end position="569"/>
    </location>
</feature>
<keyword evidence="3" id="KW-0547">Nucleotide-binding</keyword>
<dbReference type="SMART" id="SM00382">
    <property type="entry name" value="AAA"/>
    <property type="match status" value="2"/>
</dbReference>
<dbReference type="InterPro" id="IPR013563">
    <property type="entry name" value="Oligopep_ABC_C"/>
</dbReference>
<evidence type="ECO:0000256" key="3">
    <source>
        <dbReference type="ARBA" id="ARBA00022741"/>
    </source>
</evidence>